<evidence type="ECO:0000256" key="1">
    <source>
        <dbReference type="SAM" id="Phobius"/>
    </source>
</evidence>
<feature type="transmembrane region" description="Helical" evidence="1">
    <location>
        <begin position="45"/>
        <end position="62"/>
    </location>
</feature>
<gene>
    <name evidence="2" type="ORF">GP486_002305</name>
</gene>
<accession>A0A9P8RS89</accession>
<dbReference type="AlphaFoldDB" id="A0A9P8RS89"/>
<reference evidence="2" key="1">
    <citation type="submission" date="2021-03" db="EMBL/GenBank/DDBJ databases">
        <title>Comparative genomics and phylogenomic investigation of the class Geoglossomycetes provide insights into ecological specialization and systematics.</title>
        <authorList>
            <person name="Melie T."/>
            <person name="Pirro S."/>
            <person name="Miller A.N."/>
            <person name="Quandt A."/>
        </authorList>
    </citation>
    <scope>NUCLEOTIDE SEQUENCE</scope>
    <source>
        <strain evidence="2">CAQ_001_2017</strain>
    </source>
</reference>
<evidence type="ECO:0000313" key="2">
    <source>
        <dbReference type="EMBL" id="KAH0563124.1"/>
    </source>
</evidence>
<keyword evidence="1" id="KW-1133">Transmembrane helix</keyword>
<keyword evidence="1" id="KW-0812">Transmembrane</keyword>
<evidence type="ECO:0000313" key="3">
    <source>
        <dbReference type="Proteomes" id="UP000750711"/>
    </source>
</evidence>
<dbReference type="EMBL" id="JAGHQM010000249">
    <property type="protein sequence ID" value="KAH0563124.1"/>
    <property type="molecule type" value="Genomic_DNA"/>
</dbReference>
<protein>
    <submittedName>
        <fullName evidence="2">Uncharacterized protein</fullName>
    </submittedName>
</protein>
<sequence>MASTIIKAVSTAIGRGVDGTCISQRLMTDNNSIDCAIRLAKPGRTAIISSILSCFISFILVLASHWGFLVLLAGLYLFWVASCRFNRLKAIKKKHGFTKDPKTYQGMTVDVAQEIERNLAEWEMPWLFDE</sequence>
<proteinExistence type="predicted"/>
<organism evidence="2 3">
    <name type="scientific">Trichoglossum hirsutum</name>
    <dbReference type="NCBI Taxonomy" id="265104"/>
    <lineage>
        <taxon>Eukaryota</taxon>
        <taxon>Fungi</taxon>
        <taxon>Dikarya</taxon>
        <taxon>Ascomycota</taxon>
        <taxon>Pezizomycotina</taxon>
        <taxon>Geoglossomycetes</taxon>
        <taxon>Geoglossales</taxon>
        <taxon>Geoglossaceae</taxon>
        <taxon>Trichoglossum</taxon>
    </lineage>
</organism>
<name>A0A9P8RS89_9PEZI</name>
<feature type="transmembrane region" description="Helical" evidence="1">
    <location>
        <begin position="68"/>
        <end position="85"/>
    </location>
</feature>
<keyword evidence="1" id="KW-0472">Membrane</keyword>
<comment type="caution">
    <text evidence="2">The sequence shown here is derived from an EMBL/GenBank/DDBJ whole genome shotgun (WGS) entry which is preliminary data.</text>
</comment>
<keyword evidence="3" id="KW-1185">Reference proteome</keyword>
<dbReference type="Proteomes" id="UP000750711">
    <property type="component" value="Unassembled WGS sequence"/>
</dbReference>